<dbReference type="InterPro" id="IPR050091">
    <property type="entry name" value="PKS_NRPS_Biosynth_Enz"/>
</dbReference>
<reference evidence="9" key="1">
    <citation type="journal article" date="2019" name="Int. J. Syst. Evol. Microbiol.">
        <title>The Global Catalogue of Microorganisms (GCM) 10K type strain sequencing project: providing services to taxonomists for standard genome sequencing and annotation.</title>
        <authorList>
            <consortium name="The Broad Institute Genomics Platform"/>
            <consortium name="The Broad Institute Genome Sequencing Center for Infectious Disease"/>
            <person name="Wu L."/>
            <person name="Ma J."/>
        </authorList>
    </citation>
    <scope>NUCLEOTIDE SEQUENCE [LARGE SCALE GENOMIC DNA]</scope>
    <source>
        <strain evidence="9">KCTC 33676</strain>
    </source>
</reference>
<feature type="compositionally biased region" description="Basic and acidic residues" evidence="5">
    <location>
        <begin position="1836"/>
        <end position="1857"/>
    </location>
</feature>
<evidence type="ECO:0000256" key="3">
    <source>
        <dbReference type="ARBA" id="ARBA00022553"/>
    </source>
</evidence>
<dbReference type="NCBIfam" id="TIGR01681">
    <property type="entry name" value="HAD-SF-IIIC"/>
    <property type="match status" value="1"/>
</dbReference>
<dbReference type="SUPFAM" id="SSF56784">
    <property type="entry name" value="HAD-like"/>
    <property type="match status" value="1"/>
</dbReference>
<evidence type="ECO:0000256" key="2">
    <source>
        <dbReference type="ARBA" id="ARBA00022450"/>
    </source>
</evidence>
<dbReference type="Pfam" id="PF00668">
    <property type="entry name" value="Condensation"/>
    <property type="match status" value="2"/>
</dbReference>
<dbReference type="PROSITE" id="PS00606">
    <property type="entry name" value="KS3_1"/>
    <property type="match status" value="1"/>
</dbReference>
<feature type="region of interest" description="Disordered" evidence="5">
    <location>
        <begin position="1834"/>
        <end position="1857"/>
    </location>
</feature>
<keyword evidence="9" id="KW-1185">Reference proteome</keyword>
<dbReference type="PANTHER" id="PTHR43775:SF37">
    <property type="entry name" value="SI:DKEY-61P9.11"/>
    <property type="match status" value="1"/>
</dbReference>
<organism evidence="8 9">
    <name type="scientific">Marinicrinis sediminis</name>
    <dbReference type="NCBI Taxonomy" id="1652465"/>
    <lineage>
        <taxon>Bacteria</taxon>
        <taxon>Bacillati</taxon>
        <taxon>Bacillota</taxon>
        <taxon>Bacilli</taxon>
        <taxon>Bacillales</taxon>
        <taxon>Paenibacillaceae</taxon>
    </lineage>
</organism>
<dbReference type="InterPro" id="IPR006162">
    <property type="entry name" value="Ppantetheine_attach_site"/>
</dbReference>
<dbReference type="InterPro" id="IPR010033">
    <property type="entry name" value="HAD_SF_ppase_IIIC"/>
</dbReference>
<dbReference type="InterPro" id="IPR023213">
    <property type="entry name" value="CAT-like_dom_sf"/>
</dbReference>
<protein>
    <submittedName>
        <fullName evidence="8">HAD-IIIC family phosphatase</fullName>
    </submittedName>
</protein>
<dbReference type="Gene3D" id="3.40.47.10">
    <property type="match status" value="1"/>
</dbReference>
<sequence length="2481" mass="278766">MLDLNLLDLEDLSEDETVIEMTEMDEETPKRDVAIIGMSARYPKSEDLAAFWDSLKQGMDAVGAFPQQRKQDIEAYLQQLGYDTDIPFHDGAYLDEISQFDPSFFKLSPKEAELMNPNQRIFLEMAWRAVENAGYGAGQLKGSNTGVYIGYTADMFHDYKKYLHEMAPDFASMAIPGNLTSVIAGRISYWMDLKGPAVSMDTACSSSLVAIYMACQAIRNGDCDMALAGSVKTLLAPIDTGMRIGIEASDARAKPFDAHSDGTGMGEGAACLLLKPLDLALEDRDHIYAVIKGGAINQDGSSVGITAPNVEAQEKVIVSAWKDAEIDPETVGYIEAHGTGTKLGDPIEIEGVTRAFRRFTNKTQFCSIGSVKSNLGHLDNAAGVTGVVKAVMAVKEGWLPPSLHFQEPNPAISFLSSPVYVQRELEKWTPEQGPRTAGVSSFGMSGTNCHLVVQEPPQQTERSEDNDGVEDASALLVLTAPTLAGLQRLVQDYADQVDLSQHRLSDICYTASTGRNHYRFRLAASVTRQTWKTVLHEMKQFVLEQLAARWIQANELDQGNSVSPVSGVVRVPAASTIYFGEVDAGQSVSNYSIQGINDTMDQLGDEACRQLAEAYASGVVIPWKTMYEAMEAYRVPLPPTPLERVRLWLDGQVQAKPQSRAIREGQSGHAEASDQVIQMVHVKLTDASTDDSVQAWQQLVANVWGEVLGFDQLSARSNYYELGGDSILALRIVQRLEQAAGVKLPVAVLIEKESIEQLAAYLHAEYGQVERRPAQVQRQDAVQTDRILPAAASHDYKLTPSQQRVFIQEQLAGISTSYNMPQALWLKGQVDVKRLETGLLQLIQRHEALRTSFSLKHGLPVQHIQDAVSFQMECELEEPDSQLPHPSAVQTIRDWIRPFSLAEAPLFRAKLKRWDAHTYLLMTDMHHLIGDGASSALLLAEWMQLYAGNVLPAVPVQFKDFAVWQQQYLESEELETQQQYWLKQFAGELPVLELETDFPRQAERSFEGDTHIVHIDASQLERVKVFAQAANASLHSALLSMYAYTLMELAEQKEVIMGSIVSGRHYPDVQQTVGMFINYLPIRLQQRAKRTAKTWTRAANQTLLEAYQHQDIPFEQLIDVLEVETSSDRNPLYDTMLVFHNEHLLQEANGLQADGLPFTVELVELPLDTATLDLKLDVILEQQGGCSFLFNYNRNLFTAETVEWIAKQFFEVMEAFVQGPDEALKTSVQLEPIASWHEKRKSSSKIRKENGQAAVRMAVSASFTADPIVEPLQWWAALMGYEVSVEMAPYHQAFQELLNPQSLLSTNVGLNVLLLRLEDWVRDQELASEEAQLASIERTASELLQAIRQQHRSSPLLILTFPLDAGLSWSDQARLQLVEHYDKWMQELDQIADCYLIRMEDAFQREGVHSFYDAISDRSGHVPYTEEAFLVMAAEITRKLDARQRQPFKVIALDCDNTLWEGVCGESGLDVTITSAHQRLQQKMVDLSREGMMITLLSKNVEQDVWHVLDQHPDMILKREHLVGAKINWLPKSDNIKQLAKELNVGLDSFIFMDDNPMEISEMLANAPSVLSIPLPKSIASLPNWMDHIWALDRFSVTEEDRKRTSMMRAEVQRKEYQHQHADSLDDFLSSLDIVLDIQPLSEAHVPRASQLTMRTNQFNLSTIRRTEAEIEALQQQQHTYLWTIQVRDRFGDYGLVGLLIARQEEQVLHLDTFLMSCRVLGRKVEVGLLSFLKEWTAQHEVDTIQARFVPTAKNVPFKQFLEETNWLVTDETSEYVDWKLSRSALPDAPAQLTIHSGTSDRNQAKEQVAETSAVYAFSRLEEGEDTVAAGSELAQADRSEPSEQRSPQEENGTHFDPAHAEINHADDLIDPHWMDEYAGKVQHDRQYWPLAYASGSKMREAYEMSLASTSSLPETVQVSQPVTTERSSSPSEEPVTEMEKELATLWSSVLRANVKDRHAHFFRSGGNSLKAVQLISRIHQQLGLELSIPAVFQYPTLTEMAALLAQQSHASSAVSIDRAEDRDDYPVTSAQRRMVMLQQFASEATSINIPMAVKITGQLDVQRLHHAIHQVIARHEALRTRFAWKNGALVQHIADQVSLEFPVRQEQAPYSEEVVHEQLRSFIRPFQVEEGPLFRCALIQFEACAENGQTAVLMLDVHHSIADGVSLAVLYQDLVQLYQNRLLEPLSIQYKDFAVWLQNEMKQPRMQEQKQYWLDHLTNYQPFALATSGAQSDASSHAGERIYVKGDPDLADVLSQTAEAWGSTVNSLLLSGLYVHLAQQLNRADLVIGMPTAGRNQAQLDSLVGMFVNTLPLRQQLSPDHTFDQLVSQVQSSVEQALQNQMYPYEEMVQDQAVGGHTPALVSGLLVMQNMEWGELSFAGMQWEPVPVMLDNAMMDFTLQASQAQDGAWTFMLEYRSAVWSHGEAVQWLEQYLRTLTELLKSPSNLPIPMLANLQMSPEKKPIEVTRTEERNELDDGFDF</sequence>
<dbReference type="EMBL" id="JBHUMM010000043">
    <property type="protein sequence ID" value="MFD2673096.1"/>
    <property type="molecule type" value="Genomic_DNA"/>
</dbReference>
<evidence type="ECO:0000259" key="6">
    <source>
        <dbReference type="PROSITE" id="PS50075"/>
    </source>
</evidence>
<dbReference type="InterPro" id="IPR001242">
    <property type="entry name" value="Condensation_dom"/>
</dbReference>
<comment type="caution">
    <text evidence="8">The sequence shown here is derived from an EMBL/GenBank/DDBJ whole genome shotgun (WGS) entry which is preliminary data.</text>
</comment>
<dbReference type="Gene3D" id="3.30.559.10">
    <property type="entry name" value="Chloramphenicol acetyltransferase-like domain"/>
    <property type="match status" value="2"/>
</dbReference>
<dbReference type="SUPFAM" id="SSF53901">
    <property type="entry name" value="Thiolase-like"/>
    <property type="match status" value="1"/>
</dbReference>
<feature type="compositionally biased region" description="Low complexity" evidence="5">
    <location>
        <begin position="1922"/>
        <end position="1934"/>
    </location>
</feature>
<dbReference type="InterPro" id="IPR010037">
    <property type="entry name" value="FkbH_domain"/>
</dbReference>
<dbReference type="InterPro" id="IPR036412">
    <property type="entry name" value="HAD-like_sf"/>
</dbReference>
<dbReference type="Pfam" id="PF00109">
    <property type="entry name" value="ketoacyl-synt"/>
    <property type="match status" value="1"/>
</dbReference>
<keyword evidence="4" id="KW-0808">Transferase</keyword>
<dbReference type="NCBIfam" id="TIGR01686">
    <property type="entry name" value="FkbH"/>
    <property type="match status" value="1"/>
</dbReference>
<evidence type="ECO:0000313" key="8">
    <source>
        <dbReference type="EMBL" id="MFD2673096.1"/>
    </source>
</evidence>
<dbReference type="InterPro" id="IPR014031">
    <property type="entry name" value="Ketoacyl_synth_C"/>
</dbReference>
<dbReference type="Gene3D" id="3.30.559.30">
    <property type="entry name" value="Nonribosomal peptide synthetase, condensation domain"/>
    <property type="match status" value="2"/>
</dbReference>
<keyword evidence="3" id="KW-0597">Phosphoprotein</keyword>
<evidence type="ECO:0000313" key="9">
    <source>
        <dbReference type="Proteomes" id="UP001597497"/>
    </source>
</evidence>
<dbReference type="PROSITE" id="PS00012">
    <property type="entry name" value="PHOSPHOPANTETHEINE"/>
    <property type="match status" value="2"/>
</dbReference>
<dbReference type="InterPro" id="IPR014030">
    <property type="entry name" value="Ketoacyl_synth_N"/>
</dbReference>
<dbReference type="InterPro" id="IPR016039">
    <property type="entry name" value="Thiolase-like"/>
</dbReference>
<feature type="region of interest" description="Disordered" evidence="5">
    <location>
        <begin position="1914"/>
        <end position="1937"/>
    </location>
</feature>
<dbReference type="InterPro" id="IPR032821">
    <property type="entry name" value="PKS_assoc"/>
</dbReference>
<dbReference type="CDD" id="cd19531">
    <property type="entry name" value="LCL_NRPS-like"/>
    <property type="match status" value="2"/>
</dbReference>
<dbReference type="SUPFAM" id="SSF47336">
    <property type="entry name" value="ACP-like"/>
    <property type="match status" value="2"/>
</dbReference>
<dbReference type="SUPFAM" id="SSF52777">
    <property type="entry name" value="CoA-dependent acyltransferases"/>
    <property type="match status" value="4"/>
</dbReference>
<dbReference type="InterPro" id="IPR036514">
    <property type="entry name" value="SGNH_hydro_sf"/>
</dbReference>
<dbReference type="Gene3D" id="3.40.50.1110">
    <property type="entry name" value="SGNH hydrolase"/>
    <property type="match status" value="1"/>
</dbReference>
<comment type="cofactor">
    <cofactor evidence="1">
        <name>pantetheine 4'-phosphate</name>
        <dbReference type="ChEBI" id="CHEBI:47942"/>
    </cofactor>
</comment>
<evidence type="ECO:0000256" key="1">
    <source>
        <dbReference type="ARBA" id="ARBA00001957"/>
    </source>
</evidence>
<dbReference type="Proteomes" id="UP001597497">
    <property type="component" value="Unassembled WGS sequence"/>
</dbReference>
<dbReference type="InterPro" id="IPR020841">
    <property type="entry name" value="PKS_Beta-ketoAc_synthase_dom"/>
</dbReference>
<feature type="domain" description="Carrier" evidence="6">
    <location>
        <begin position="691"/>
        <end position="766"/>
    </location>
</feature>
<accession>A0ABW5RDF0</accession>
<feature type="domain" description="Carrier" evidence="6">
    <location>
        <begin position="1934"/>
        <end position="2009"/>
    </location>
</feature>
<proteinExistence type="predicted"/>
<dbReference type="RefSeq" id="WP_379930653.1">
    <property type="nucleotide sequence ID" value="NZ_JBHUMM010000043.1"/>
</dbReference>
<dbReference type="PROSITE" id="PS50075">
    <property type="entry name" value="CARRIER"/>
    <property type="match status" value="2"/>
</dbReference>
<dbReference type="InterPro" id="IPR009081">
    <property type="entry name" value="PP-bd_ACP"/>
</dbReference>
<dbReference type="InterPro" id="IPR036736">
    <property type="entry name" value="ACP-like_sf"/>
</dbReference>
<evidence type="ECO:0000259" key="7">
    <source>
        <dbReference type="PROSITE" id="PS52004"/>
    </source>
</evidence>
<evidence type="ECO:0000256" key="4">
    <source>
        <dbReference type="ARBA" id="ARBA00022679"/>
    </source>
</evidence>
<dbReference type="SMART" id="SM00825">
    <property type="entry name" value="PKS_KS"/>
    <property type="match status" value="1"/>
</dbReference>
<dbReference type="InterPro" id="IPR020806">
    <property type="entry name" value="PKS_PP-bd"/>
</dbReference>
<dbReference type="Pfam" id="PF02801">
    <property type="entry name" value="Ketoacyl-synt_C"/>
    <property type="match status" value="1"/>
</dbReference>
<dbReference type="CDD" id="cd00833">
    <property type="entry name" value="PKS"/>
    <property type="match status" value="1"/>
</dbReference>
<evidence type="ECO:0000256" key="5">
    <source>
        <dbReference type="SAM" id="MobiDB-lite"/>
    </source>
</evidence>
<gene>
    <name evidence="8" type="ORF">ACFSUC_16110</name>
</gene>
<dbReference type="SMART" id="SM00823">
    <property type="entry name" value="PKS_PP"/>
    <property type="match status" value="2"/>
</dbReference>
<dbReference type="PANTHER" id="PTHR43775">
    <property type="entry name" value="FATTY ACID SYNTHASE"/>
    <property type="match status" value="1"/>
</dbReference>
<dbReference type="PROSITE" id="PS52004">
    <property type="entry name" value="KS3_2"/>
    <property type="match status" value="1"/>
</dbReference>
<name>A0ABW5RDF0_9BACL</name>
<dbReference type="Gene3D" id="1.10.1240.100">
    <property type="match status" value="1"/>
</dbReference>
<keyword evidence="2" id="KW-0596">Phosphopantetheine</keyword>
<dbReference type="Pfam" id="PF00550">
    <property type="entry name" value="PP-binding"/>
    <property type="match status" value="2"/>
</dbReference>
<dbReference type="Gene3D" id="3.40.50.1000">
    <property type="entry name" value="HAD superfamily/HAD-like"/>
    <property type="match status" value="1"/>
</dbReference>
<dbReference type="InterPro" id="IPR023214">
    <property type="entry name" value="HAD_sf"/>
</dbReference>
<dbReference type="InterPro" id="IPR018201">
    <property type="entry name" value="Ketoacyl_synth_AS"/>
</dbReference>
<dbReference type="Pfam" id="PF16197">
    <property type="entry name" value="KAsynt_C_assoc"/>
    <property type="match status" value="1"/>
</dbReference>
<feature type="domain" description="Ketosynthase family 3 (KS3)" evidence="7">
    <location>
        <begin position="30"/>
        <end position="455"/>
    </location>
</feature>
<dbReference type="Gene3D" id="1.10.1200.10">
    <property type="entry name" value="ACP-like"/>
    <property type="match status" value="2"/>
</dbReference>